<evidence type="ECO:0000256" key="1">
    <source>
        <dbReference type="SAM" id="MobiDB-lite"/>
    </source>
</evidence>
<name>A0A8S9ZQK3_9BILA</name>
<dbReference type="OrthoDB" id="10566362at2759"/>
<keyword evidence="3" id="KW-1185">Reference proteome</keyword>
<comment type="caution">
    <text evidence="2">The sequence shown here is derived from an EMBL/GenBank/DDBJ whole genome shotgun (WGS) entry which is preliminary data.</text>
</comment>
<accession>A0A8S9ZQK3</accession>
<feature type="region of interest" description="Disordered" evidence="1">
    <location>
        <begin position="16"/>
        <end position="57"/>
    </location>
</feature>
<evidence type="ECO:0000313" key="3">
    <source>
        <dbReference type="Proteomes" id="UP000605970"/>
    </source>
</evidence>
<dbReference type="EMBL" id="JABEBT010000039">
    <property type="protein sequence ID" value="KAF7635690.1"/>
    <property type="molecule type" value="Genomic_DNA"/>
</dbReference>
<feature type="compositionally biased region" description="Low complexity" evidence="1">
    <location>
        <begin position="42"/>
        <end position="52"/>
    </location>
</feature>
<reference evidence="2" key="1">
    <citation type="journal article" date="2020" name="Ecol. Evol.">
        <title>Genome structure and content of the rice root-knot nematode (Meloidogyne graminicola).</title>
        <authorList>
            <person name="Phan N.T."/>
            <person name="Danchin E.G.J."/>
            <person name="Klopp C."/>
            <person name="Perfus-Barbeoch L."/>
            <person name="Kozlowski D.K."/>
            <person name="Koutsovoulos G.D."/>
            <person name="Lopez-Roques C."/>
            <person name="Bouchez O."/>
            <person name="Zahm M."/>
            <person name="Besnard G."/>
            <person name="Bellafiore S."/>
        </authorList>
    </citation>
    <scope>NUCLEOTIDE SEQUENCE</scope>
    <source>
        <strain evidence="2">VN-18</strain>
    </source>
</reference>
<sequence>MVRSLPSTSVSILKRKSSDYENQTTIKIESDSNLPTMEDHSSSSTTMVQSSSDIKNLSDNKLNVHRKTKNKFNIPKATKLVEVHDDSPEFTHRSPLQLFSATQEQKIPINNNVKPIETIQKQQNFPPRRAFHHRQRFDSGPRWNNSYNNNSFGYHQQNSRFYFHQQQNDGFFGPPGLRRQPFEQPVRMNNNFIQNDSSSVLERTTVPEQCGHFEKHKDNNVEPKNNQQQLEEPQAMDTAVNELHQISQIMKYPCGAYNYSSAGYVNIAHIPLPPSPKSDFLHTPFEGSGILASDGSSDPFTEVDQLAQLGQMMHE</sequence>
<dbReference type="Proteomes" id="UP000605970">
    <property type="component" value="Unassembled WGS sequence"/>
</dbReference>
<proteinExistence type="predicted"/>
<evidence type="ECO:0000313" key="2">
    <source>
        <dbReference type="EMBL" id="KAF7635690.1"/>
    </source>
</evidence>
<feature type="compositionally biased region" description="Polar residues" evidence="1">
    <location>
        <begin position="20"/>
        <end position="35"/>
    </location>
</feature>
<dbReference type="AlphaFoldDB" id="A0A8S9ZQK3"/>
<gene>
    <name evidence="2" type="ORF">Mgra_00004932</name>
</gene>
<protein>
    <submittedName>
        <fullName evidence="2">Uncharacterized protein</fullName>
    </submittedName>
</protein>
<organism evidence="2 3">
    <name type="scientific">Meloidogyne graminicola</name>
    <dbReference type="NCBI Taxonomy" id="189291"/>
    <lineage>
        <taxon>Eukaryota</taxon>
        <taxon>Metazoa</taxon>
        <taxon>Ecdysozoa</taxon>
        <taxon>Nematoda</taxon>
        <taxon>Chromadorea</taxon>
        <taxon>Rhabditida</taxon>
        <taxon>Tylenchina</taxon>
        <taxon>Tylenchomorpha</taxon>
        <taxon>Tylenchoidea</taxon>
        <taxon>Meloidogynidae</taxon>
        <taxon>Meloidogyninae</taxon>
        <taxon>Meloidogyne</taxon>
    </lineage>
</organism>